<accession>E3HYQ8</accession>
<organism evidence="1 2">
    <name type="scientific">Rhodomicrobium vannielii (strain ATCC 17100 / DSM 162 / LMG 4299 / NCIMB 10020 / ATH 3.1.1)</name>
    <dbReference type="NCBI Taxonomy" id="648757"/>
    <lineage>
        <taxon>Bacteria</taxon>
        <taxon>Pseudomonadati</taxon>
        <taxon>Pseudomonadota</taxon>
        <taxon>Alphaproteobacteria</taxon>
        <taxon>Hyphomicrobiales</taxon>
        <taxon>Hyphomicrobiaceae</taxon>
        <taxon>Rhodomicrobium</taxon>
    </lineage>
</organism>
<evidence type="ECO:0000313" key="2">
    <source>
        <dbReference type="Proteomes" id="UP000001399"/>
    </source>
</evidence>
<dbReference type="HOGENOM" id="CLU_936512_0_0_5"/>
<dbReference type="STRING" id="648757.Rvan_0517"/>
<name>E3HYQ8_RHOVT</name>
<keyword evidence="2" id="KW-1185">Reference proteome</keyword>
<gene>
    <name evidence="1" type="ordered locus">Rvan_0517</name>
</gene>
<dbReference type="AlphaFoldDB" id="E3HYQ8"/>
<dbReference type="eggNOG" id="COG1846">
    <property type="taxonomic scope" value="Bacteria"/>
</dbReference>
<dbReference type="OrthoDB" id="7335556at2"/>
<dbReference type="EMBL" id="CP002292">
    <property type="protein sequence ID" value="ADP69799.1"/>
    <property type="molecule type" value="Genomic_DNA"/>
</dbReference>
<dbReference type="Proteomes" id="UP000001399">
    <property type="component" value="Chromosome"/>
</dbReference>
<evidence type="ECO:0000313" key="1">
    <source>
        <dbReference type="EMBL" id="ADP69799.1"/>
    </source>
</evidence>
<reference evidence="2" key="1">
    <citation type="journal article" date="2011" name="J. Bacteriol.">
        <title>Genome sequences of eight morphologically diverse alphaproteobacteria.</title>
        <authorList>
            <consortium name="US DOE Joint Genome Institute"/>
            <person name="Brown P.J."/>
            <person name="Kysela D.T."/>
            <person name="Buechlein A."/>
            <person name="Hemmerich C."/>
            <person name="Brun Y.V."/>
        </authorList>
    </citation>
    <scope>NUCLEOTIDE SEQUENCE [LARGE SCALE GENOMIC DNA]</scope>
    <source>
        <strain evidence="2">ATCC 17100 / ATH 3.1.1 / DSM 162 / LMG 4299</strain>
    </source>
</reference>
<dbReference type="RefSeq" id="WP_013418203.1">
    <property type="nucleotide sequence ID" value="NC_014664.1"/>
</dbReference>
<proteinExistence type="predicted"/>
<sequence>MPLLDDIVAGLSDSCSPQLRLPEHRQIELSTARKLISFAPADADSEAPMPLALGACRTFMMLDAFHEARLAGAEGVSYWQRYTDLPRKSLSDKIGAEIYRILRVVRLLTFHRLGEISMKNGLLDIKGEVAREVLWLRISPAGLKLIESAAVWYMDAVRQPYPDAYIDAMMAEYYADIIGEIKKYSDEKRSLNQFRKPFATFNRHFRLDCASFPLKIGTDALVIEITELHRNASVYPVDFYLPYGEDLYIVPAEALENGKITLAELPKWQARSPDGTLPARYRARLGYEVPVKNQPMT</sequence>
<dbReference type="KEGG" id="rva:Rvan_0517"/>
<protein>
    <submittedName>
        <fullName evidence="1">Uncharacterized protein</fullName>
    </submittedName>
</protein>